<accession>A0A546XM06</accession>
<reference evidence="7 8" key="1">
    <citation type="journal article" date="2019" name="Appl. Microbiol. Biotechnol.">
        <title>Differential efficiency of wild type rhizogenic strains for rol gene transformation of plants.</title>
        <authorList>
            <person name="Desmet S."/>
            <person name="De Keyser E."/>
            <person name="Van Vaerenbergh J."/>
            <person name="Baeyen S."/>
            <person name="Van Huylenbroeck J."/>
            <person name="Geelen D."/>
            <person name="Dhooghe E."/>
        </authorList>
    </citation>
    <scope>NUCLEOTIDE SEQUENCE [LARGE SCALE GENOMIC DNA]</scope>
    <source>
        <strain evidence="7 8">GBBC3284</strain>
    </source>
</reference>
<proteinExistence type="inferred from homology"/>
<keyword evidence="3" id="KW-0813">Transport</keyword>
<dbReference type="GO" id="GO:0016887">
    <property type="term" value="F:ATP hydrolysis activity"/>
    <property type="evidence" value="ECO:0007669"/>
    <property type="project" value="InterPro"/>
</dbReference>
<name>A0A546XM06_RHIRH</name>
<dbReference type="Pfam" id="PF00005">
    <property type="entry name" value="ABC_tran"/>
    <property type="match status" value="1"/>
</dbReference>
<evidence type="ECO:0000256" key="3">
    <source>
        <dbReference type="ARBA" id="ARBA00022448"/>
    </source>
</evidence>
<dbReference type="PROSITE" id="PS50893">
    <property type="entry name" value="ABC_TRANSPORTER_2"/>
    <property type="match status" value="1"/>
</dbReference>
<dbReference type="Pfam" id="PF08402">
    <property type="entry name" value="TOBE_2"/>
    <property type="match status" value="1"/>
</dbReference>
<dbReference type="SUPFAM" id="SSF50331">
    <property type="entry name" value="MOP-like"/>
    <property type="match status" value="1"/>
</dbReference>
<dbReference type="InterPro" id="IPR050093">
    <property type="entry name" value="ABC_SmlMolc_Importer"/>
</dbReference>
<gene>
    <name evidence="7" type="ORF">EXN68_09905</name>
</gene>
<sequence length="357" mass="38527">MQPGFLSIRSLTKRYETMVAVDDLNLEIPKGELVAFLGPSGCGKSTSLRMIAGLSPVSSGSISIGGKDVTQLAPYKRDIGLVFQSYALFPHMTVLKNVMFGLEMRKVPAAEAERRAREAIAMVHLEGREDRRPAQLSGGQQQRVALARALVIQPSILLFDEPLSNLDAKLRDEMRAEIRRIQKQLGITSIFVTHDQVEALSMCDKVAVLNGGRLEQLGTPHDLYERPATAFVASFVGRTNRLVGNAAGDRITVGDAVLRAPGSHAGKIDLMVRPHRMAMTVAGDALPDFDGAPVNRIAGEVRDVYYAGDILHYEIAAGGQILSVERATSGGETPVVAGSAVSLVWRVEDTLVFGADQ</sequence>
<dbReference type="InterPro" id="IPR003439">
    <property type="entry name" value="ABC_transporter-like_ATP-bd"/>
</dbReference>
<dbReference type="PANTHER" id="PTHR42781:SF4">
    <property type="entry name" value="SPERMIDINE_PUTRESCINE IMPORT ATP-BINDING PROTEIN POTA"/>
    <property type="match status" value="1"/>
</dbReference>
<evidence type="ECO:0000313" key="7">
    <source>
        <dbReference type="EMBL" id="TRB01765.1"/>
    </source>
</evidence>
<dbReference type="OrthoDB" id="9802264at2"/>
<dbReference type="InterPro" id="IPR013611">
    <property type="entry name" value="Transp-assoc_OB_typ2"/>
</dbReference>
<dbReference type="FunFam" id="3.40.50.300:FF:000042">
    <property type="entry name" value="Maltose/maltodextrin ABC transporter, ATP-binding protein"/>
    <property type="match status" value="1"/>
</dbReference>
<dbReference type="Proteomes" id="UP000315434">
    <property type="component" value="Unassembled WGS sequence"/>
</dbReference>
<evidence type="ECO:0000259" key="6">
    <source>
        <dbReference type="PROSITE" id="PS50893"/>
    </source>
</evidence>
<dbReference type="GO" id="GO:0043190">
    <property type="term" value="C:ATP-binding cassette (ABC) transporter complex"/>
    <property type="evidence" value="ECO:0007669"/>
    <property type="project" value="InterPro"/>
</dbReference>
<comment type="similarity">
    <text evidence="2">Belongs to the ABC transporter superfamily.</text>
</comment>
<dbReference type="InterPro" id="IPR017871">
    <property type="entry name" value="ABC_transporter-like_CS"/>
</dbReference>
<dbReference type="InterPro" id="IPR027417">
    <property type="entry name" value="P-loop_NTPase"/>
</dbReference>
<keyword evidence="5 7" id="KW-0067">ATP-binding</keyword>
<dbReference type="SUPFAM" id="SSF52540">
    <property type="entry name" value="P-loop containing nucleoside triphosphate hydrolases"/>
    <property type="match status" value="1"/>
</dbReference>
<evidence type="ECO:0000256" key="4">
    <source>
        <dbReference type="ARBA" id="ARBA00022741"/>
    </source>
</evidence>
<evidence type="ECO:0000256" key="2">
    <source>
        <dbReference type="ARBA" id="ARBA00005417"/>
    </source>
</evidence>
<dbReference type="AlphaFoldDB" id="A0A546XM06"/>
<dbReference type="RefSeq" id="WP_142840623.1">
    <property type="nucleotide sequence ID" value="NZ_SGNY01000002.1"/>
</dbReference>
<keyword evidence="4" id="KW-0547">Nucleotide-binding</keyword>
<evidence type="ECO:0000256" key="5">
    <source>
        <dbReference type="ARBA" id="ARBA00022840"/>
    </source>
</evidence>
<dbReference type="PANTHER" id="PTHR42781">
    <property type="entry name" value="SPERMIDINE/PUTRESCINE IMPORT ATP-BINDING PROTEIN POTA"/>
    <property type="match status" value="1"/>
</dbReference>
<comment type="subcellular location">
    <subcellularLocation>
        <location evidence="1">Cell inner membrane</location>
        <topology evidence="1">Peripheral membrane protein</topology>
    </subcellularLocation>
</comment>
<comment type="caution">
    <text evidence="7">The sequence shown here is derived from an EMBL/GenBank/DDBJ whole genome shotgun (WGS) entry which is preliminary data.</text>
</comment>
<dbReference type="GO" id="GO:0005524">
    <property type="term" value="F:ATP binding"/>
    <property type="evidence" value="ECO:0007669"/>
    <property type="project" value="UniProtKB-KW"/>
</dbReference>
<feature type="domain" description="ABC transporter" evidence="6">
    <location>
        <begin position="6"/>
        <end position="236"/>
    </location>
</feature>
<evidence type="ECO:0000313" key="8">
    <source>
        <dbReference type="Proteomes" id="UP000315434"/>
    </source>
</evidence>
<dbReference type="EMBL" id="SGNY01000002">
    <property type="protein sequence ID" value="TRB01765.1"/>
    <property type="molecule type" value="Genomic_DNA"/>
</dbReference>
<dbReference type="InterPro" id="IPR003593">
    <property type="entry name" value="AAA+_ATPase"/>
</dbReference>
<dbReference type="SMART" id="SM00382">
    <property type="entry name" value="AAA"/>
    <property type="match status" value="1"/>
</dbReference>
<dbReference type="InterPro" id="IPR008995">
    <property type="entry name" value="Mo/tungstate-bd_C_term_dom"/>
</dbReference>
<dbReference type="Gene3D" id="3.40.50.300">
    <property type="entry name" value="P-loop containing nucleotide triphosphate hydrolases"/>
    <property type="match status" value="1"/>
</dbReference>
<dbReference type="PROSITE" id="PS00211">
    <property type="entry name" value="ABC_TRANSPORTER_1"/>
    <property type="match status" value="1"/>
</dbReference>
<dbReference type="GO" id="GO:0140359">
    <property type="term" value="F:ABC-type transporter activity"/>
    <property type="evidence" value="ECO:0007669"/>
    <property type="project" value="UniProtKB-ARBA"/>
</dbReference>
<organism evidence="7 8">
    <name type="scientific">Rhizobium rhizogenes</name>
    <name type="common">Agrobacterium rhizogenes</name>
    <dbReference type="NCBI Taxonomy" id="359"/>
    <lineage>
        <taxon>Bacteria</taxon>
        <taxon>Pseudomonadati</taxon>
        <taxon>Pseudomonadota</taxon>
        <taxon>Alphaproteobacteria</taxon>
        <taxon>Hyphomicrobiales</taxon>
        <taxon>Rhizobiaceae</taxon>
        <taxon>Rhizobium/Agrobacterium group</taxon>
        <taxon>Rhizobium</taxon>
    </lineage>
</organism>
<protein>
    <submittedName>
        <fullName evidence="7">ABC transporter ATP-binding protein</fullName>
    </submittedName>
</protein>
<evidence type="ECO:0000256" key="1">
    <source>
        <dbReference type="ARBA" id="ARBA00004417"/>
    </source>
</evidence>